<evidence type="ECO:0000256" key="2">
    <source>
        <dbReference type="ARBA" id="ARBA00001936"/>
    </source>
</evidence>
<dbReference type="PANTHER" id="PTHR11845:SF13">
    <property type="entry name" value="5'-DEOXYNUCLEOTIDASE HDDC2"/>
    <property type="match status" value="1"/>
</dbReference>
<name>A0A814TZE5_9BILA</name>
<comment type="cofactor">
    <cofactor evidence="2">
        <name>Mn(2+)</name>
        <dbReference type="ChEBI" id="CHEBI:29035"/>
    </cofactor>
</comment>
<comment type="subunit">
    <text evidence="7">Homodimer.</text>
</comment>
<evidence type="ECO:0000256" key="14">
    <source>
        <dbReference type="SAM" id="MobiDB-lite"/>
    </source>
</evidence>
<feature type="compositionally biased region" description="Polar residues" evidence="14">
    <location>
        <begin position="570"/>
        <end position="579"/>
    </location>
</feature>
<evidence type="ECO:0000313" key="17">
    <source>
        <dbReference type="EMBL" id="CAF3928525.1"/>
    </source>
</evidence>
<sequence length="758" mass="86494">MNHDLDGLLEFLLYVGQAKRTFRTGWVLCGVEKVESVADHMYRMAVMSLLLPTVSEESKVRCMKLALVHDLSESVVGDLTEFDGVPKTEKRRRETEAMLYLTSLLSADVGREIFSLFNEYADQKTNEALLVKDLDIFDMLLQGASFYYSSFFKRILPYEYEKLQNDPLFLQNFFNSSAHNVKTQNVQRWLEQLMECRNSGKQFKLPSDSNLNTILKHVLYDEQGSFLYNLPANDLRNKTDRILDQRKQQQQQKDISSVDTTELLSNIVKDLPIELLEHLLFYVITLPSTNEAKDFLSLTSTCKKMLIFAKNEQIWKTIAIRRKSDAKMKENSTYFDYCKSVYWHRTLYPQDLISTISRFNDNYHCTIQKVELTPHKIRIYIDERGDTSLVQLQDPHRSTLFKSSTKDKSSDDDVALELIYYDFSIANPIKQYLDDVPFLFNKKYLPVNVPNHEIPDYDTTKVREILSRPVEFNYSFALEQKVLQEALDDVRRQKLAIEADASKRVNATTTTTTLSTSPQTVTNITMTADEHQQQEKAEDDHCQLSEIQGRKQPRAMTTNDVLSRTHYLPTPTSNQQYQRVSPPPPQTPQVSQQTLTPYMLRTVRDIYWPTGQNYAQSQPPTTINTPSRLPQVISDGSSTDIHVTKQPTPLYGGGLSFNNSDGTHTPLSTAASTSSMTTTLDSLSSTPSSILNPKSTNGVILSKIITTQSDFNDLSTFDPSLSDTHDPFHDAELKSINDIVALSQLYTTTSSTANTVRR</sequence>
<dbReference type="SUPFAM" id="SSF81383">
    <property type="entry name" value="F-box domain"/>
    <property type="match status" value="1"/>
</dbReference>
<dbReference type="InterPro" id="IPR039356">
    <property type="entry name" value="YfbR/HDDC2"/>
</dbReference>
<evidence type="ECO:0000259" key="15">
    <source>
        <dbReference type="PROSITE" id="PS51497"/>
    </source>
</evidence>
<dbReference type="Proteomes" id="UP000681722">
    <property type="component" value="Unassembled WGS sequence"/>
</dbReference>
<protein>
    <recommendedName>
        <fullName evidence="9">5'-deoxynucleotidase HDDC2</fullName>
        <ecNumber evidence="8">3.1.3.89</ecNumber>
    </recommendedName>
    <alternativeName>
        <fullName evidence="13">HD domain-containing protein 2</fullName>
    </alternativeName>
</protein>
<evidence type="ECO:0000313" key="16">
    <source>
        <dbReference type="EMBL" id="CAF1164917.1"/>
    </source>
</evidence>
<comment type="cofactor">
    <cofactor evidence="3">
        <name>Co(2+)</name>
        <dbReference type="ChEBI" id="CHEBI:48828"/>
    </cofactor>
</comment>
<comment type="similarity">
    <text evidence="6">Belongs to the HDDC2 family.</text>
</comment>
<dbReference type="InterPro" id="IPR006674">
    <property type="entry name" value="HD_domain"/>
</dbReference>
<gene>
    <name evidence="16" type="ORF">GPM918_LOCUS21876</name>
    <name evidence="17" type="ORF">SRO942_LOCUS21873</name>
</gene>
<keyword evidence="18" id="KW-1185">Reference proteome</keyword>
<feature type="domain" description="UMA" evidence="15">
    <location>
        <begin position="433"/>
        <end position="483"/>
    </location>
</feature>
<dbReference type="Proteomes" id="UP000663829">
    <property type="component" value="Unassembled WGS sequence"/>
</dbReference>
<evidence type="ECO:0000313" key="18">
    <source>
        <dbReference type="Proteomes" id="UP000663829"/>
    </source>
</evidence>
<comment type="function">
    <text evidence="5">Catalyzes the dephosphorylation of the nucleoside 5'-monophosphates deoxyadenosine monophosphate (dAMP), deoxycytidine monophosphate (dCMP), deoxyguanosine monophosphate (dGMP) and deoxythymidine monophosphate (dTMP).</text>
</comment>
<dbReference type="InterPro" id="IPR036047">
    <property type="entry name" value="F-box-like_dom_sf"/>
</dbReference>
<organism evidence="16 18">
    <name type="scientific">Didymodactylos carnosus</name>
    <dbReference type="NCBI Taxonomy" id="1234261"/>
    <lineage>
        <taxon>Eukaryota</taxon>
        <taxon>Metazoa</taxon>
        <taxon>Spiralia</taxon>
        <taxon>Gnathifera</taxon>
        <taxon>Rotifera</taxon>
        <taxon>Eurotatoria</taxon>
        <taxon>Bdelloidea</taxon>
        <taxon>Philodinida</taxon>
        <taxon>Philodinidae</taxon>
        <taxon>Didymodactylos</taxon>
    </lineage>
</organism>
<dbReference type="Pfam" id="PF13023">
    <property type="entry name" value="HD_3"/>
    <property type="match status" value="1"/>
</dbReference>
<evidence type="ECO:0000256" key="11">
    <source>
        <dbReference type="ARBA" id="ARBA00022801"/>
    </source>
</evidence>
<evidence type="ECO:0000256" key="7">
    <source>
        <dbReference type="ARBA" id="ARBA00011738"/>
    </source>
</evidence>
<dbReference type="GO" id="GO:0046872">
    <property type="term" value="F:metal ion binding"/>
    <property type="evidence" value="ECO:0007669"/>
    <property type="project" value="UniProtKB-KW"/>
</dbReference>
<comment type="cofactor">
    <cofactor evidence="4">
        <name>Mg(2+)</name>
        <dbReference type="ChEBI" id="CHEBI:18420"/>
    </cofactor>
</comment>
<dbReference type="SUPFAM" id="SSF109604">
    <property type="entry name" value="HD-domain/PDEase-like"/>
    <property type="match status" value="1"/>
</dbReference>
<evidence type="ECO:0000256" key="12">
    <source>
        <dbReference type="ARBA" id="ARBA00022842"/>
    </source>
</evidence>
<dbReference type="Gene3D" id="1.10.3210.10">
    <property type="entry name" value="Hypothetical protein af1432"/>
    <property type="match status" value="1"/>
</dbReference>
<feature type="region of interest" description="Disordered" evidence="14">
    <location>
        <begin position="565"/>
        <end position="593"/>
    </location>
</feature>
<evidence type="ECO:0000256" key="10">
    <source>
        <dbReference type="ARBA" id="ARBA00022723"/>
    </source>
</evidence>
<comment type="caution">
    <text evidence="16">The sequence shown here is derived from an EMBL/GenBank/DDBJ whole genome shotgun (WGS) entry which is preliminary data.</text>
</comment>
<comment type="catalytic activity">
    <reaction evidence="1">
        <text>a 2'-deoxyribonucleoside 5'-phosphate + H2O = a 2'-deoxyribonucleoside + phosphate</text>
        <dbReference type="Rhea" id="RHEA:36167"/>
        <dbReference type="ChEBI" id="CHEBI:15377"/>
        <dbReference type="ChEBI" id="CHEBI:18274"/>
        <dbReference type="ChEBI" id="CHEBI:43474"/>
        <dbReference type="ChEBI" id="CHEBI:65317"/>
        <dbReference type="EC" id="3.1.3.89"/>
    </reaction>
</comment>
<dbReference type="EC" id="3.1.3.89" evidence="8"/>
<evidence type="ECO:0000256" key="1">
    <source>
        <dbReference type="ARBA" id="ARBA00001638"/>
    </source>
</evidence>
<keyword evidence="11" id="KW-0378">Hydrolase</keyword>
<evidence type="ECO:0000256" key="4">
    <source>
        <dbReference type="ARBA" id="ARBA00001946"/>
    </source>
</evidence>
<evidence type="ECO:0000256" key="13">
    <source>
        <dbReference type="ARBA" id="ARBA00032735"/>
    </source>
</evidence>
<dbReference type="PANTHER" id="PTHR11845">
    <property type="entry name" value="5'-DEOXYNUCLEOTIDASE HDDC2"/>
    <property type="match status" value="1"/>
</dbReference>
<keyword evidence="10" id="KW-0479">Metal-binding</keyword>
<dbReference type="PROSITE" id="PS51497">
    <property type="entry name" value="UMA"/>
    <property type="match status" value="1"/>
</dbReference>
<keyword evidence="12" id="KW-0460">Magnesium</keyword>
<proteinExistence type="inferred from homology"/>
<dbReference type="GO" id="GO:0002953">
    <property type="term" value="F:5'-deoxynucleotidase activity"/>
    <property type="evidence" value="ECO:0007669"/>
    <property type="project" value="UniProtKB-EC"/>
</dbReference>
<dbReference type="InterPro" id="IPR003607">
    <property type="entry name" value="HD/PDEase_dom"/>
</dbReference>
<evidence type="ECO:0000256" key="6">
    <source>
        <dbReference type="ARBA" id="ARBA00009999"/>
    </source>
</evidence>
<dbReference type="EMBL" id="CAJNOQ010007328">
    <property type="protein sequence ID" value="CAF1164917.1"/>
    <property type="molecule type" value="Genomic_DNA"/>
</dbReference>
<evidence type="ECO:0000256" key="5">
    <source>
        <dbReference type="ARBA" id="ARBA00004074"/>
    </source>
</evidence>
<dbReference type="GO" id="GO:0009159">
    <property type="term" value="P:deoxyribonucleoside monophosphate catabolic process"/>
    <property type="evidence" value="ECO:0007669"/>
    <property type="project" value="UniProtKB-ARBA"/>
</dbReference>
<dbReference type="SMART" id="SM00471">
    <property type="entry name" value="HDc"/>
    <property type="match status" value="1"/>
</dbReference>
<dbReference type="OrthoDB" id="10254258at2759"/>
<evidence type="ECO:0000256" key="9">
    <source>
        <dbReference type="ARBA" id="ARBA00015933"/>
    </source>
</evidence>
<dbReference type="AlphaFoldDB" id="A0A814TZE5"/>
<accession>A0A814TZE5</accession>
<evidence type="ECO:0000256" key="3">
    <source>
        <dbReference type="ARBA" id="ARBA00001941"/>
    </source>
</evidence>
<dbReference type="EMBL" id="CAJOBC010007327">
    <property type="protein sequence ID" value="CAF3928525.1"/>
    <property type="molecule type" value="Genomic_DNA"/>
</dbReference>
<evidence type="ECO:0000256" key="8">
    <source>
        <dbReference type="ARBA" id="ARBA00012964"/>
    </source>
</evidence>
<dbReference type="InterPro" id="IPR023340">
    <property type="entry name" value="UMA"/>
</dbReference>
<dbReference type="FunFam" id="1.10.3210.10:FF:000011">
    <property type="entry name" value="HD domain-containing protein 2"/>
    <property type="match status" value="1"/>
</dbReference>
<reference evidence="16" key="1">
    <citation type="submission" date="2021-02" db="EMBL/GenBank/DDBJ databases">
        <authorList>
            <person name="Nowell W R."/>
        </authorList>
    </citation>
    <scope>NUCLEOTIDE SEQUENCE</scope>
</reference>
<dbReference type="GO" id="GO:0005737">
    <property type="term" value="C:cytoplasm"/>
    <property type="evidence" value="ECO:0007669"/>
    <property type="project" value="TreeGrafter"/>
</dbReference>